<dbReference type="Proteomes" id="UP000050863">
    <property type="component" value="Unassembled WGS sequence"/>
</dbReference>
<proteinExistence type="predicted"/>
<dbReference type="RefSeq" id="WP_057835936.1">
    <property type="nucleotide sequence ID" value="NZ_LLXZ01000092.1"/>
</dbReference>
<comment type="caution">
    <text evidence="2">The sequence shown here is derived from an EMBL/GenBank/DDBJ whole genome shotgun (WGS) entry which is preliminary data.</text>
</comment>
<feature type="signal peptide" evidence="1">
    <location>
        <begin position="1"/>
        <end position="19"/>
    </location>
</feature>
<feature type="chain" id="PRO_5006443214" description="Lipocalin-like domain-containing protein" evidence="1">
    <location>
        <begin position="20"/>
        <end position="160"/>
    </location>
</feature>
<name>A0A0R3LLB2_9BRAD</name>
<organism evidence="2 3">
    <name type="scientific">Bradyrhizobium jicamae</name>
    <dbReference type="NCBI Taxonomy" id="280332"/>
    <lineage>
        <taxon>Bacteria</taxon>
        <taxon>Pseudomonadati</taxon>
        <taxon>Pseudomonadota</taxon>
        <taxon>Alphaproteobacteria</taxon>
        <taxon>Hyphomicrobiales</taxon>
        <taxon>Nitrobacteraceae</taxon>
        <taxon>Bradyrhizobium</taxon>
    </lineage>
</organism>
<reference evidence="2 3" key="1">
    <citation type="submission" date="2014-03" db="EMBL/GenBank/DDBJ databases">
        <title>Bradyrhizobium valentinum sp. nov., isolated from effective nodules of Lupinus mariae-josephae, a lupine endemic of basic-lime soils in Eastern Spain.</title>
        <authorList>
            <person name="Duran D."/>
            <person name="Rey L."/>
            <person name="Navarro A."/>
            <person name="Busquets A."/>
            <person name="Imperial J."/>
            <person name="Ruiz-Argueso T."/>
        </authorList>
    </citation>
    <scope>NUCLEOTIDE SEQUENCE [LARGE SCALE GENOMIC DNA]</scope>
    <source>
        <strain evidence="2 3">PAC68</strain>
    </source>
</reference>
<accession>A0A0R3LLB2</accession>
<evidence type="ECO:0008006" key="4">
    <source>
        <dbReference type="Google" id="ProtNLM"/>
    </source>
</evidence>
<dbReference type="EMBL" id="LLXZ01000092">
    <property type="protein sequence ID" value="KRR08267.1"/>
    <property type="molecule type" value="Genomic_DNA"/>
</dbReference>
<dbReference type="AlphaFoldDB" id="A0A0R3LLB2"/>
<keyword evidence="3" id="KW-1185">Reference proteome</keyword>
<protein>
    <recommendedName>
        <fullName evidence="4">Lipocalin-like domain-containing protein</fullName>
    </recommendedName>
</protein>
<evidence type="ECO:0000256" key="1">
    <source>
        <dbReference type="SAM" id="SignalP"/>
    </source>
</evidence>
<evidence type="ECO:0000313" key="3">
    <source>
        <dbReference type="Proteomes" id="UP000050863"/>
    </source>
</evidence>
<keyword evidence="1" id="KW-0732">Signal</keyword>
<evidence type="ECO:0000313" key="2">
    <source>
        <dbReference type="EMBL" id="KRR08267.1"/>
    </source>
</evidence>
<sequence>MNRRTILMLGLLSAVFATAAPQVGVTQSNPLIGTWKLNLAKSKFSPGPPPKSQTLTFEGAGQDLKNTAETIDAQGQATKTVFMHIYDGKPHPTTGNVVFDATTYTQIDANHVNWVRSKAEKAVQTGSNVISSDGKTFTVTTDGTGANGQPISNVAVYEKQ</sequence>
<gene>
    <name evidence="2" type="ORF">CQ12_37230</name>
</gene>